<evidence type="ECO:0000256" key="4">
    <source>
        <dbReference type="SAM" id="Phobius"/>
    </source>
</evidence>
<dbReference type="Pfam" id="PF07690">
    <property type="entry name" value="MFS_1"/>
    <property type="match status" value="1"/>
</dbReference>
<dbReference type="GO" id="GO:0022857">
    <property type="term" value="F:transmembrane transporter activity"/>
    <property type="evidence" value="ECO:0007669"/>
    <property type="project" value="InterPro"/>
</dbReference>
<comment type="caution">
    <text evidence="6">The sequence shown here is derived from an EMBL/GenBank/DDBJ whole genome shotgun (WGS) entry which is preliminary data.</text>
</comment>
<dbReference type="PROSITE" id="PS50850">
    <property type="entry name" value="MFS"/>
    <property type="match status" value="1"/>
</dbReference>
<dbReference type="CDD" id="cd17324">
    <property type="entry name" value="MFS_NepI_like"/>
    <property type="match status" value="1"/>
</dbReference>
<feature type="transmembrane region" description="Helical" evidence="4">
    <location>
        <begin position="284"/>
        <end position="303"/>
    </location>
</feature>
<dbReference type="Gene3D" id="1.20.1250.20">
    <property type="entry name" value="MFS general substrate transporter like domains"/>
    <property type="match status" value="1"/>
</dbReference>
<sequence>MTSVPDTPALEAAPRLSRGLLLAMSVAAGAAVANIYYNQPMLEIMERDLGGRATALVPMATQLGYAAGLVLLVPLGDVLARRTLILVQFLALAVALALAALAPGGTLLLLASLLVGATATVAQQIVPFAAHLAGPERRGAVVGTVMAGLLAGILLSRTIAGLVAEFWGWREMFALAVPVAAGIGLGLARLLPAEETQPGTRYLGLLKSLVHIWRAQPVLRLAALTQALLFASFSAFWTVLALYLGSPKFDLGADVAGLFGLIGLSGIAAAPLAGRIADRRGPHLAILLGAALTLASWLIFALWSGLTGLVIGVILLDFAVQGALISNQHAVFALGTEIRARVTTLFMGAMFLGGALGSGVASAAYQGGGWPLVSLAGGALAALAVLLQLGFRRIR</sequence>
<evidence type="ECO:0000256" key="2">
    <source>
        <dbReference type="ARBA" id="ARBA00022989"/>
    </source>
</evidence>
<evidence type="ECO:0000256" key="1">
    <source>
        <dbReference type="ARBA" id="ARBA00022692"/>
    </source>
</evidence>
<gene>
    <name evidence="6" type="ORF">GR170_15030</name>
</gene>
<accession>A0A6L7G4V1</accession>
<feature type="transmembrane region" description="Helical" evidence="4">
    <location>
        <begin position="108"/>
        <end position="128"/>
    </location>
</feature>
<feature type="transmembrane region" description="Helical" evidence="4">
    <location>
        <begin position="20"/>
        <end position="37"/>
    </location>
</feature>
<dbReference type="InterPro" id="IPR036259">
    <property type="entry name" value="MFS_trans_sf"/>
</dbReference>
<feature type="transmembrane region" description="Helical" evidence="4">
    <location>
        <begin position="140"/>
        <end position="160"/>
    </location>
</feature>
<organism evidence="6 7">
    <name type="scientific">Pseudooceanicola albus</name>
    <dbReference type="NCBI Taxonomy" id="2692189"/>
    <lineage>
        <taxon>Bacteria</taxon>
        <taxon>Pseudomonadati</taxon>
        <taxon>Pseudomonadota</taxon>
        <taxon>Alphaproteobacteria</taxon>
        <taxon>Rhodobacterales</taxon>
        <taxon>Paracoccaceae</taxon>
        <taxon>Pseudooceanicola</taxon>
    </lineage>
</organism>
<dbReference type="AlphaFoldDB" id="A0A6L7G4V1"/>
<dbReference type="Proteomes" id="UP000477911">
    <property type="component" value="Unassembled WGS sequence"/>
</dbReference>
<feature type="transmembrane region" description="Helical" evidence="4">
    <location>
        <begin position="172"/>
        <end position="191"/>
    </location>
</feature>
<keyword evidence="1 4" id="KW-0812">Transmembrane</keyword>
<feature type="transmembrane region" description="Helical" evidence="4">
    <location>
        <begin position="84"/>
        <end position="102"/>
    </location>
</feature>
<keyword evidence="2 4" id="KW-1133">Transmembrane helix</keyword>
<feature type="transmembrane region" description="Helical" evidence="4">
    <location>
        <begin position="309"/>
        <end position="332"/>
    </location>
</feature>
<feature type="transmembrane region" description="Helical" evidence="4">
    <location>
        <begin position="221"/>
        <end position="245"/>
    </location>
</feature>
<keyword evidence="3 4" id="KW-0472">Membrane</keyword>
<dbReference type="InterPro" id="IPR020846">
    <property type="entry name" value="MFS_dom"/>
</dbReference>
<dbReference type="SUPFAM" id="SSF103473">
    <property type="entry name" value="MFS general substrate transporter"/>
    <property type="match status" value="1"/>
</dbReference>
<evidence type="ECO:0000259" key="5">
    <source>
        <dbReference type="PROSITE" id="PS50850"/>
    </source>
</evidence>
<name>A0A6L7G4V1_9RHOB</name>
<feature type="transmembrane region" description="Helical" evidence="4">
    <location>
        <begin position="49"/>
        <end position="72"/>
    </location>
</feature>
<evidence type="ECO:0000313" key="7">
    <source>
        <dbReference type="Proteomes" id="UP000477911"/>
    </source>
</evidence>
<evidence type="ECO:0000256" key="3">
    <source>
        <dbReference type="ARBA" id="ARBA00023136"/>
    </source>
</evidence>
<feature type="transmembrane region" description="Helical" evidence="4">
    <location>
        <begin position="371"/>
        <end position="391"/>
    </location>
</feature>
<dbReference type="EMBL" id="WUMU01000017">
    <property type="protein sequence ID" value="MXN19155.1"/>
    <property type="molecule type" value="Genomic_DNA"/>
</dbReference>
<dbReference type="PANTHER" id="PTHR42910:SF1">
    <property type="entry name" value="MAJOR FACILITATOR SUPERFAMILY (MFS) PROFILE DOMAIN-CONTAINING PROTEIN"/>
    <property type="match status" value="1"/>
</dbReference>
<keyword evidence="7" id="KW-1185">Reference proteome</keyword>
<dbReference type="RefSeq" id="WP_160895284.1">
    <property type="nucleotide sequence ID" value="NZ_WUMU01000017.1"/>
</dbReference>
<protein>
    <submittedName>
        <fullName evidence="6">MFS transporter</fullName>
    </submittedName>
</protein>
<dbReference type="InterPro" id="IPR011701">
    <property type="entry name" value="MFS"/>
</dbReference>
<dbReference type="PANTHER" id="PTHR42910">
    <property type="entry name" value="TRANSPORTER SCO4007-RELATED"/>
    <property type="match status" value="1"/>
</dbReference>
<proteinExistence type="predicted"/>
<feature type="transmembrane region" description="Helical" evidence="4">
    <location>
        <begin position="344"/>
        <end position="365"/>
    </location>
</feature>
<feature type="domain" description="Major facilitator superfamily (MFS) profile" evidence="5">
    <location>
        <begin position="1"/>
        <end position="395"/>
    </location>
</feature>
<feature type="transmembrane region" description="Helical" evidence="4">
    <location>
        <begin position="251"/>
        <end position="272"/>
    </location>
</feature>
<evidence type="ECO:0000313" key="6">
    <source>
        <dbReference type="EMBL" id="MXN19155.1"/>
    </source>
</evidence>
<reference evidence="6 7" key="1">
    <citation type="submission" date="2019-12" db="EMBL/GenBank/DDBJ databases">
        <authorList>
            <person name="Li M."/>
        </authorList>
    </citation>
    <scope>NUCLEOTIDE SEQUENCE [LARGE SCALE GENOMIC DNA]</scope>
    <source>
        <strain evidence="6 7">GBMRC 2024</strain>
    </source>
</reference>